<dbReference type="SUPFAM" id="SSF53335">
    <property type="entry name" value="S-adenosyl-L-methionine-dependent methyltransferases"/>
    <property type="match status" value="1"/>
</dbReference>
<dbReference type="InterPro" id="IPR029063">
    <property type="entry name" value="SAM-dependent_MTases_sf"/>
</dbReference>
<keyword evidence="4 8" id="KW-0949">S-adenosyl-L-methionine</keyword>
<feature type="domain" description="PRMT5 arginine-N-methyltransferase" evidence="9">
    <location>
        <begin position="420"/>
        <end position="619"/>
    </location>
</feature>
<reference evidence="12" key="1">
    <citation type="submission" date="2022-03" db="EMBL/GenBank/DDBJ databases">
        <authorList>
            <person name="Martin H S."/>
        </authorList>
    </citation>
    <scope>NUCLEOTIDE SEQUENCE</scope>
</reference>
<evidence type="ECO:0000256" key="8">
    <source>
        <dbReference type="PROSITE-ProRule" id="PRU01015"/>
    </source>
</evidence>
<evidence type="ECO:0000256" key="1">
    <source>
        <dbReference type="ARBA" id="ARBA00004370"/>
    </source>
</evidence>
<keyword evidence="7" id="KW-0472">Membrane</keyword>
<dbReference type="Pfam" id="PF17285">
    <property type="entry name" value="PRMT5_TIM"/>
    <property type="match status" value="1"/>
</dbReference>
<organism evidence="12 13">
    <name type="scientific">Iphiclides podalirius</name>
    <name type="common">scarce swallowtail</name>
    <dbReference type="NCBI Taxonomy" id="110791"/>
    <lineage>
        <taxon>Eukaryota</taxon>
        <taxon>Metazoa</taxon>
        <taxon>Ecdysozoa</taxon>
        <taxon>Arthropoda</taxon>
        <taxon>Hexapoda</taxon>
        <taxon>Insecta</taxon>
        <taxon>Pterygota</taxon>
        <taxon>Neoptera</taxon>
        <taxon>Endopterygota</taxon>
        <taxon>Lepidoptera</taxon>
        <taxon>Glossata</taxon>
        <taxon>Ditrysia</taxon>
        <taxon>Papilionoidea</taxon>
        <taxon>Papilionidae</taxon>
        <taxon>Papilioninae</taxon>
        <taxon>Iphiclides</taxon>
    </lineage>
</organism>
<dbReference type="PANTHER" id="PTHR10738:SF0">
    <property type="entry name" value="PROTEIN ARGININE N-METHYLTRANSFERASE 5"/>
    <property type="match status" value="1"/>
</dbReference>
<gene>
    <name evidence="12" type="ORF">IPOD504_LOCUS14337</name>
</gene>
<accession>A0ABN8IVW1</accession>
<dbReference type="InterPro" id="IPR035075">
    <property type="entry name" value="PRMT5"/>
</dbReference>
<evidence type="ECO:0000256" key="6">
    <source>
        <dbReference type="ARBA" id="ARBA00022989"/>
    </source>
</evidence>
<comment type="subcellular location">
    <subcellularLocation>
        <location evidence="1">Membrane</location>
    </subcellularLocation>
</comment>
<keyword evidence="13" id="KW-1185">Reference proteome</keyword>
<dbReference type="Pfam" id="PF04145">
    <property type="entry name" value="Ctr"/>
    <property type="match status" value="1"/>
</dbReference>
<evidence type="ECO:0000313" key="13">
    <source>
        <dbReference type="Proteomes" id="UP000837857"/>
    </source>
</evidence>
<name>A0ABN8IVW1_9NEOP</name>
<evidence type="ECO:0000256" key="5">
    <source>
        <dbReference type="ARBA" id="ARBA00022692"/>
    </source>
</evidence>
<dbReference type="InterPro" id="IPR007274">
    <property type="entry name" value="Cop_transporter"/>
</dbReference>
<feature type="domain" description="PRMT5 TIM barrel" evidence="10">
    <location>
        <begin position="221"/>
        <end position="407"/>
    </location>
</feature>
<dbReference type="Pfam" id="PF17286">
    <property type="entry name" value="PRMT5_C"/>
    <property type="match status" value="1"/>
</dbReference>
<sequence>MVGGALESSVSNLKSNCLKNFIQDLNMDDHNHMNMDHSQHHGNHMRQSDPLRDHQNHLMNDTLERAKDDHYHREHNTGSISAHHSTHGMSMTFHGGYAETILFSWWNVADMGEFIGSFLAIFIMALLYEGLKYYRKHLLWKTYTGLQYCAVAPPDKGVSNICAADEPQVIQSMPHVLERNIPTMMSAAHVWQTVLHGIQVLNVTRDLLWLGICGHTRFTESAVVRQRHEDCLNEELSHCRGLGVPAIMLSLRSRRTNNLTRILQTYYESSYHPSLIWASVPMVCSYTARCNKQAEDEENEDAWNETWHWWSKFHERLDWDKRVGVVLELSADLPSQKILKRWLGEPVKAIVVPTSIFHNNKKGYPVLSRAHQQLVINMVEHEAQVIVSGARRSNIEYYLQYLYRLWQRRPYKADDPMLSYARGWEDYLQTPLQPLADNLDTHTYNVFEKDPVKYDQYQKAITQALIDLRQKRQIKESAEVLNDLCNEVSEFSVSNDKKEIGQGDNLVQQKEPVTIMVLGAGRGPLVRATLNAADITQTKVKVIAVEKNPCAVVVLVAQVREVWRDRDVIVIPGDMRHINFSPKADIVVSELLGSFGDNELSPECLDGAAGLLKPDGISIPKEYNSYVAPISSPRLWAAAKAASATPAQHKNKNLETLWVVYMQNKHDIAETKPVFTFKHPAKGTMDYEGEEVTDYRGLPLTDNRSFYTNQDTFKGK</sequence>
<evidence type="ECO:0008006" key="14">
    <source>
        <dbReference type="Google" id="ProtNLM"/>
    </source>
</evidence>
<dbReference type="PROSITE" id="PS51678">
    <property type="entry name" value="SAM_MT_PRMT"/>
    <property type="match status" value="1"/>
</dbReference>
<dbReference type="Gene3D" id="3.20.20.150">
    <property type="entry name" value="Divalent-metal-dependent TIM barrel enzymes"/>
    <property type="match status" value="1"/>
</dbReference>
<evidence type="ECO:0000256" key="7">
    <source>
        <dbReference type="ARBA" id="ARBA00023136"/>
    </source>
</evidence>
<keyword evidence="6" id="KW-1133">Transmembrane helix</keyword>
<evidence type="ECO:0000259" key="11">
    <source>
        <dbReference type="Pfam" id="PF17286"/>
    </source>
</evidence>
<dbReference type="InterPro" id="IPR035248">
    <property type="entry name" value="PRMT5_C"/>
</dbReference>
<dbReference type="Gene3D" id="2.70.160.11">
    <property type="entry name" value="Hnrnp arginine n-methyltransferase1"/>
    <property type="match status" value="1"/>
</dbReference>
<dbReference type="Gene3D" id="3.40.50.150">
    <property type="entry name" value="Vaccinia Virus protein VP39"/>
    <property type="match status" value="1"/>
</dbReference>
<feature type="non-terminal residue" evidence="12">
    <location>
        <position position="1"/>
    </location>
</feature>
<dbReference type="PANTHER" id="PTHR10738">
    <property type="entry name" value="PROTEIN ARGININE N-METHYLTRANSFERASE 5"/>
    <property type="match status" value="1"/>
</dbReference>
<dbReference type="InterPro" id="IPR025799">
    <property type="entry name" value="Arg_MeTrfase"/>
</dbReference>
<dbReference type="Pfam" id="PF05185">
    <property type="entry name" value="PRMT5"/>
    <property type="match status" value="1"/>
</dbReference>
<keyword evidence="2 8" id="KW-0489">Methyltransferase</keyword>
<evidence type="ECO:0000256" key="3">
    <source>
        <dbReference type="ARBA" id="ARBA00022679"/>
    </source>
</evidence>
<evidence type="ECO:0000313" key="12">
    <source>
        <dbReference type="EMBL" id="CAH2068456.1"/>
    </source>
</evidence>
<evidence type="ECO:0000259" key="10">
    <source>
        <dbReference type="Pfam" id="PF17285"/>
    </source>
</evidence>
<dbReference type="EMBL" id="OW152817">
    <property type="protein sequence ID" value="CAH2068456.1"/>
    <property type="molecule type" value="Genomic_DNA"/>
</dbReference>
<keyword evidence="3 8" id="KW-0808">Transferase</keyword>
<evidence type="ECO:0000256" key="2">
    <source>
        <dbReference type="ARBA" id="ARBA00022603"/>
    </source>
</evidence>
<dbReference type="Proteomes" id="UP000837857">
    <property type="component" value="Chromosome 5"/>
</dbReference>
<evidence type="ECO:0000259" key="9">
    <source>
        <dbReference type="Pfam" id="PF05185"/>
    </source>
</evidence>
<proteinExistence type="predicted"/>
<evidence type="ECO:0000256" key="4">
    <source>
        <dbReference type="ARBA" id="ARBA00022691"/>
    </source>
</evidence>
<feature type="domain" description="PRMT5 oligomerisation" evidence="11">
    <location>
        <begin position="622"/>
        <end position="685"/>
    </location>
</feature>
<protein>
    <recommendedName>
        <fullName evidence="14">Protein arginine N-methyltransferase</fullName>
    </recommendedName>
</protein>
<dbReference type="InterPro" id="IPR035247">
    <property type="entry name" value="PRMT5_TIM"/>
</dbReference>
<keyword evidence="5" id="KW-0812">Transmembrane</keyword>